<dbReference type="EMBL" id="CADCVW010000084">
    <property type="protein sequence ID" value="CAA9512155.1"/>
    <property type="molecule type" value="Genomic_DNA"/>
</dbReference>
<accession>A0A6J4T3I1</accession>
<protein>
    <submittedName>
        <fullName evidence="2">Uncharacterized protein</fullName>
    </submittedName>
</protein>
<feature type="compositionally biased region" description="Basic residues" evidence="1">
    <location>
        <begin position="15"/>
        <end position="25"/>
    </location>
</feature>
<feature type="compositionally biased region" description="Low complexity" evidence="1">
    <location>
        <begin position="47"/>
        <end position="62"/>
    </location>
</feature>
<feature type="region of interest" description="Disordered" evidence="1">
    <location>
        <begin position="1"/>
        <end position="62"/>
    </location>
</feature>
<sequence length="62" mass="6763">WQRAPPGAMGTERARARRAISRRRPASPSGRCAFGPKKRPPSSRTTALSPLRRAPARARSAL</sequence>
<feature type="non-terminal residue" evidence="2">
    <location>
        <position position="1"/>
    </location>
</feature>
<reference evidence="2" key="1">
    <citation type="submission" date="2020-02" db="EMBL/GenBank/DDBJ databases">
        <authorList>
            <person name="Meier V. D."/>
        </authorList>
    </citation>
    <scope>NUCLEOTIDE SEQUENCE</scope>
    <source>
        <strain evidence="2">AVDCRST_MAG39</strain>
    </source>
</reference>
<proteinExistence type="predicted"/>
<organism evidence="2">
    <name type="scientific">uncultured Sphingomonadaceae bacterium</name>
    <dbReference type="NCBI Taxonomy" id="169976"/>
    <lineage>
        <taxon>Bacteria</taxon>
        <taxon>Pseudomonadati</taxon>
        <taxon>Pseudomonadota</taxon>
        <taxon>Alphaproteobacteria</taxon>
        <taxon>Sphingomonadales</taxon>
        <taxon>Sphingomonadaceae</taxon>
        <taxon>environmental samples</taxon>
    </lineage>
</organism>
<dbReference type="AlphaFoldDB" id="A0A6J4T3I1"/>
<gene>
    <name evidence="2" type="ORF">AVDCRST_MAG39-2082</name>
</gene>
<evidence type="ECO:0000313" key="2">
    <source>
        <dbReference type="EMBL" id="CAA9512155.1"/>
    </source>
</evidence>
<evidence type="ECO:0000256" key="1">
    <source>
        <dbReference type="SAM" id="MobiDB-lite"/>
    </source>
</evidence>
<feature type="non-terminal residue" evidence="2">
    <location>
        <position position="62"/>
    </location>
</feature>
<name>A0A6J4T3I1_9SPHN</name>